<dbReference type="AlphaFoldDB" id="A0A5P8I0X3"/>
<organism evidence="2">
    <name type="scientific">Conus magus</name>
    <name type="common">Magical cone</name>
    <dbReference type="NCBI Taxonomy" id="6492"/>
    <lineage>
        <taxon>Eukaryota</taxon>
        <taxon>Metazoa</taxon>
        <taxon>Spiralia</taxon>
        <taxon>Lophotrochozoa</taxon>
        <taxon>Mollusca</taxon>
        <taxon>Gastropoda</taxon>
        <taxon>Caenogastropoda</taxon>
        <taxon>Neogastropoda</taxon>
        <taxon>Conoidea</taxon>
        <taxon>Conidae</taxon>
        <taxon>Conus</taxon>
        <taxon>Pionoconus</taxon>
    </lineage>
</organism>
<dbReference type="PANTHER" id="PTHR31698:SF8">
    <property type="entry name" value="LYSOZYME G-RELATED"/>
    <property type="match status" value="1"/>
</dbReference>
<dbReference type="GO" id="GO:0003796">
    <property type="term" value="F:lysozyme activity"/>
    <property type="evidence" value="ECO:0007669"/>
    <property type="project" value="InterPro"/>
</dbReference>
<sequence>MKWVGFLVCCGLLFCVRGSDVPCRQAGGTCQHNSLYCSGSYRRNMCAGSARRQCCIPSRASSGSDTPCINQGGTCQYDHLQCTGQYQSYLCSGAANRRCCIPSRSSSGSSPSSGNYNCYGNFMNLHPTGASAQTARQDRIRQGGVSASQRMVANDIRELNKRKSCYIQAGNNNCVHPAVIAGIASRETRGGAIIERTGGWGDNHNAYGIMQCDGGASGLGEEVCTRYLWNSCEHINMMVEILLVPYIRTIQSKHPSWAPEQQLQGAVSAYNAGTGNVRTFDRMDVGTTGNDYSNDVMARAQYLVSRFGW</sequence>
<protein>
    <submittedName>
        <fullName evidence="2">Lysozyme</fullName>
    </submittedName>
</protein>
<feature type="signal peptide" evidence="1">
    <location>
        <begin position="1"/>
        <end position="18"/>
    </location>
</feature>
<dbReference type="InterPro" id="IPR002152">
    <property type="entry name" value="Glyco_hydro_23"/>
</dbReference>
<accession>A0A5P8I0X3</accession>
<dbReference type="SUPFAM" id="SSF53955">
    <property type="entry name" value="Lysozyme-like"/>
    <property type="match status" value="1"/>
</dbReference>
<keyword evidence="1" id="KW-0732">Signal</keyword>
<name>A0A5P8I0X3_CONMA</name>
<dbReference type="EMBL" id="MN517491">
    <property type="protein sequence ID" value="QFQ61174.1"/>
    <property type="molecule type" value="mRNA"/>
</dbReference>
<dbReference type="InterPro" id="IPR023346">
    <property type="entry name" value="Lysozyme-like_dom_sf"/>
</dbReference>
<dbReference type="PRINTS" id="PR00749">
    <property type="entry name" value="LYSOZYMEG"/>
</dbReference>
<evidence type="ECO:0000313" key="2">
    <source>
        <dbReference type="EMBL" id="QFQ61174.1"/>
    </source>
</evidence>
<feature type="chain" id="PRO_5024287039" evidence="1">
    <location>
        <begin position="19"/>
        <end position="309"/>
    </location>
</feature>
<dbReference type="CDD" id="cd01021">
    <property type="entry name" value="GEWL"/>
    <property type="match status" value="1"/>
</dbReference>
<evidence type="ECO:0000256" key="1">
    <source>
        <dbReference type="SAM" id="SignalP"/>
    </source>
</evidence>
<dbReference type="Gene3D" id="1.10.530.10">
    <property type="match status" value="1"/>
</dbReference>
<dbReference type="GO" id="GO:0009253">
    <property type="term" value="P:peptidoglycan catabolic process"/>
    <property type="evidence" value="ECO:0007669"/>
    <property type="project" value="InterPro"/>
</dbReference>
<reference evidence="2" key="1">
    <citation type="journal article" date="2019" name="Mar. Drugs">
        <title>Conotoxin diversity in the venom gland transcriptome of the Magician's Cone, Pionoconus magus.</title>
        <authorList>
            <person name="Pardos-Blas J.R."/>
            <person name="Irisarri I."/>
            <person name="Abalde S."/>
            <person name="Tenorio M.J."/>
            <person name="Zardoya R."/>
        </authorList>
    </citation>
    <scope>NUCLEOTIDE SEQUENCE</scope>
    <source>
        <tissue evidence="2">Venom gland</tissue>
    </source>
</reference>
<dbReference type="PANTHER" id="PTHR31698">
    <property type="entry name" value="LYSOZYME G FAMILY MEMBER"/>
    <property type="match status" value="1"/>
</dbReference>
<proteinExistence type="evidence at transcript level"/>